<reference evidence="2 3" key="1">
    <citation type="submission" date="2019-02" db="EMBL/GenBank/DDBJ databases">
        <authorList>
            <person name="Goldberg S.R."/>
            <person name="Haltli B.A."/>
            <person name="Correa H."/>
            <person name="Russell K.G."/>
        </authorList>
    </citation>
    <scope>NUCLEOTIDE SEQUENCE [LARGE SCALE GENOMIC DNA]</scope>
    <source>
        <strain evidence="2 3">JCM 16186</strain>
    </source>
</reference>
<proteinExistence type="predicted"/>
<dbReference type="Pfam" id="PF11276">
    <property type="entry name" value="DUF3078"/>
    <property type="match status" value="1"/>
</dbReference>
<gene>
    <name evidence="2" type="ORF">E1163_21655</name>
</gene>
<dbReference type="RefSeq" id="WP_155174578.1">
    <property type="nucleotide sequence ID" value="NZ_BAAAFL010000021.1"/>
</dbReference>
<name>A0ABW9RTR9_9BACT</name>
<evidence type="ECO:0000313" key="2">
    <source>
        <dbReference type="EMBL" id="MTI27578.1"/>
    </source>
</evidence>
<feature type="chain" id="PRO_5046835493" evidence="1">
    <location>
        <begin position="26"/>
        <end position="314"/>
    </location>
</feature>
<evidence type="ECO:0000256" key="1">
    <source>
        <dbReference type="SAM" id="SignalP"/>
    </source>
</evidence>
<keyword evidence="1" id="KW-0732">Signal</keyword>
<accession>A0ABW9RTR9</accession>
<evidence type="ECO:0000313" key="3">
    <source>
        <dbReference type="Proteomes" id="UP000798808"/>
    </source>
</evidence>
<sequence length="314" mass="36004">MKYKSLPARACAGAILLFISLTGFSQTDTTKTDTTYWKKDLRTGLSFNQASFSDNWQGGGVNSIGLNTFFNYKANYQKDIHSWDNEIDMAYGIIKNEGQSSRKSVDRIYLDTKYGRKLSSKWDFFTSLSFLSQFDKGYEYDVEDPDTGEVYDKLISNFMSPAFITSSWGVEYHPVSYFKVRFGPFSPRVTIVSDEDVAVNGEVEGEPARYGVPVGDKTRFEWLAFQMVADFNKDIANNLNLKWKYILFANYEELEFRKVDHRLDVSITAKVNKFIDVGLGGIMIYDYDQVDEVQISQALNLGVVYKFKNYSDKK</sequence>
<comment type="caution">
    <text evidence="2">The sequence shown here is derived from an EMBL/GenBank/DDBJ whole genome shotgun (WGS) entry which is preliminary data.</text>
</comment>
<keyword evidence="3" id="KW-1185">Reference proteome</keyword>
<feature type="signal peptide" evidence="1">
    <location>
        <begin position="1"/>
        <end position="25"/>
    </location>
</feature>
<organism evidence="2 3">
    <name type="scientific">Fulvivirga kasyanovii</name>
    <dbReference type="NCBI Taxonomy" id="396812"/>
    <lineage>
        <taxon>Bacteria</taxon>
        <taxon>Pseudomonadati</taxon>
        <taxon>Bacteroidota</taxon>
        <taxon>Cytophagia</taxon>
        <taxon>Cytophagales</taxon>
        <taxon>Fulvivirgaceae</taxon>
        <taxon>Fulvivirga</taxon>
    </lineage>
</organism>
<protein>
    <submittedName>
        <fullName evidence="2">DUF3078 domain-containing protein</fullName>
    </submittedName>
</protein>
<dbReference type="EMBL" id="SMLW01000634">
    <property type="protein sequence ID" value="MTI27578.1"/>
    <property type="molecule type" value="Genomic_DNA"/>
</dbReference>
<dbReference type="Proteomes" id="UP000798808">
    <property type="component" value="Unassembled WGS sequence"/>
</dbReference>
<dbReference type="InterPro" id="IPR021428">
    <property type="entry name" value="DUF3078"/>
</dbReference>